<dbReference type="InterPro" id="IPR009003">
    <property type="entry name" value="Peptidase_S1_PA"/>
</dbReference>
<dbReference type="InterPro" id="IPR043504">
    <property type="entry name" value="Peptidase_S1_PA_chymotrypsin"/>
</dbReference>
<dbReference type="SUPFAM" id="SSF50494">
    <property type="entry name" value="Trypsin-like serine proteases"/>
    <property type="match status" value="1"/>
</dbReference>
<evidence type="ECO:0000313" key="3">
    <source>
        <dbReference type="Proteomes" id="UP000887023"/>
    </source>
</evidence>
<dbReference type="InterPro" id="IPR018114">
    <property type="entry name" value="TRYPSIN_HIS"/>
</dbReference>
<proteinExistence type="predicted"/>
<dbReference type="EMBL" id="CP079105">
    <property type="protein sequence ID" value="QXQ16045.1"/>
    <property type="molecule type" value="Genomic_DNA"/>
</dbReference>
<name>A0ABX8SDN4_9ACTN</name>
<sequence>MLTLPVPASADPLPGPAGDLTQAIHRDLGIDLTAYQRRADDAQRLAGFAAGFAADHPATFAGAWLDPDGRTVVGLAGGADRAAARAAVEAAGFTPRDVAKSAATLNAEQQQLDRWLAGLPPQLAALVRGIAVDIAHNALAVRVERVADGLTFPSFVDPRQILVMPGPRTTEPVPAPKSDAITGVLPGNALGGGDAFAAIDGRAMLRCSLGFNGTDAAGQVVNVTAGHCNPDARSAGTGTAANIFELGRFDSIGPKLGTFEASRLDGHDYSLVRVDPGAAGRFANNLVRAPGVAPLAVDGVATPVVGAPVCKSGARTGFSCGTISAVGQTVRVGNRQLTDNFSSSICALPGDSGGAVVSGTKAIGISSASSVADYPFCELPDVLGAALGKGPELFVTPIDAVLADNPGLTLRTS</sequence>
<dbReference type="InterPro" id="IPR001254">
    <property type="entry name" value="Trypsin_dom"/>
</dbReference>
<dbReference type="CDD" id="cd21112">
    <property type="entry name" value="alphaLP-like"/>
    <property type="match status" value="1"/>
</dbReference>
<feature type="domain" description="Peptidase S1" evidence="1">
    <location>
        <begin position="223"/>
        <end position="369"/>
    </location>
</feature>
<evidence type="ECO:0000313" key="2">
    <source>
        <dbReference type="EMBL" id="QXQ16045.1"/>
    </source>
</evidence>
<dbReference type="PROSITE" id="PS00134">
    <property type="entry name" value="TRYPSIN_HIS"/>
    <property type="match status" value="1"/>
</dbReference>
<accession>A0ABX8SDN4</accession>
<gene>
    <name evidence="2" type="ORF">KV203_18105</name>
</gene>
<dbReference type="Pfam" id="PF00089">
    <property type="entry name" value="Trypsin"/>
    <property type="match status" value="1"/>
</dbReference>
<dbReference type="PROSITE" id="PS00135">
    <property type="entry name" value="TRYPSIN_SER"/>
    <property type="match status" value="1"/>
</dbReference>
<evidence type="ECO:0000259" key="1">
    <source>
        <dbReference type="Pfam" id="PF00089"/>
    </source>
</evidence>
<dbReference type="InterPro" id="IPR033116">
    <property type="entry name" value="TRYPSIN_SER"/>
</dbReference>
<reference evidence="2" key="1">
    <citation type="submission" date="2021-07" db="EMBL/GenBank/DDBJ databases">
        <title>Candidatus Kaistella beijingensis sp. nov. isolated from a municipal wastewater treatment plant is involved in sludge foaming.</title>
        <authorList>
            <person name="Song Y."/>
            <person name="Liu S.-J."/>
        </authorList>
    </citation>
    <scope>NUCLEOTIDE SEQUENCE</scope>
    <source>
        <strain evidence="2">DSM 43998</strain>
    </source>
</reference>
<dbReference type="InterPro" id="IPR035070">
    <property type="entry name" value="Streptogrisin_prodomain"/>
</dbReference>
<protein>
    <submittedName>
        <fullName evidence="2">S1 family peptidase</fullName>
    </submittedName>
</protein>
<dbReference type="Proteomes" id="UP000887023">
    <property type="component" value="Chromosome"/>
</dbReference>
<keyword evidence="3" id="KW-1185">Reference proteome</keyword>
<organism evidence="2 3">
    <name type="scientific">Skermania pinensis</name>
    <dbReference type="NCBI Taxonomy" id="39122"/>
    <lineage>
        <taxon>Bacteria</taxon>
        <taxon>Bacillati</taxon>
        <taxon>Actinomycetota</taxon>
        <taxon>Actinomycetes</taxon>
        <taxon>Mycobacteriales</taxon>
        <taxon>Gordoniaceae</taxon>
        <taxon>Skermania</taxon>
    </lineage>
</organism>
<dbReference type="Gene3D" id="3.30.300.50">
    <property type="match status" value="1"/>
</dbReference>
<dbReference type="Gene3D" id="2.40.10.10">
    <property type="entry name" value="Trypsin-like serine proteases"/>
    <property type="match status" value="2"/>
</dbReference>